<proteinExistence type="predicted"/>
<feature type="non-terminal residue" evidence="1">
    <location>
        <position position="1"/>
    </location>
</feature>
<reference evidence="1" key="1">
    <citation type="journal article" date="2014" name="Front. Microbiol.">
        <title>High frequency of phylogenetically diverse reductive dehalogenase-homologous genes in deep subseafloor sedimentary metagenomes.</title>
        <authorList>
            <person name="Kawai M."/>
            <person name="Futagami T."/>
            <person name="Toyoda A."/>
            <person name="Takaki Y."/>
            <person name="Nishi S."/>
            <person name="Hori S."/>
            <person name="Arai W."/>
            <person name="Tsubouchi T."/>
            <person name="Morono Y."/>
            <person name="Uchiyama I."/>
            <person name="Ito T."/>
            <person name="Fujiyama A."/>
            <person name="Inagaki F."/>
            <person name="Takami H."/>
        </authorList>
    </citation>
    <scope>NUCLEOTIDE SEQUENCE</scope>
    <source>
        <strain evidence="1">Expedition CK06-06</strain>
    </source>
</reference>
<accession>X0UEP6</accession>
<feature type="non-terminal residue" evidence="1">
    <location>
        <position position="223"/>
    </location>
</feature>
<protein>
    <submittedName>
        <fullName evidence="1">Uncharacterized protein</fullName>
    </submittedName>
</protein>
<dbReference type="EMBL" id="BARS01012330">
    <property type="protein sequence ID" value="GAF98872.1"/>
    <property type="molecule type" value="Genomic_DNA"/>
</dbReference>
<evidence type="ECO:0000313" key="1">
    <source>
        <dbReference type="EMBL" id="GAF98872.1"/>
    </source>
</evidence>
<dbReference type="AlphaFoldDB" id="X0UEP6"/>
<sequence>YILQDSHSRNGWYTIANVSDNNPQPVLYLSTDQDPNGYQRKNVFGNPQPYTGKDLKDKGLLPLGLSTDDTIVNARWGVNISNDPNKDSAPYPYYGLFSDRSNYGTGAIRSSGTSTEEYSQGSVKWCTNISTQSSCNENESSGVQYSLLKVNACGVRSVQTNKSECHSCPLQAKKPNCDIGGPEYYYIVNFRGTINAVDGTPASNPTNGSLKDYTYNTDNLFGT</sequence>
<name>X0UEP6_9ZZZZ</name>
<comment type="caution">
    <text evidence="1">The sequence shown here is derived from an EMBL/GenBank/DDBJ whole genome shotgun (WGS) entry which is preliminary data.</text>
</comment>
<gene>
    <name evidence="1" type="ORF">S01H1_22017</name>
</gene>
<organism evidence="1">
    <name type="scientific">marine sediment metagenome</name>
    <dbReference type="NCBI Taxonomy" id="412755"/>
    <lineage>
        <taxon>unclassified sequences</taxon>
        <taxon>metagenomes</taxon>
        <taxon>ecological metagenomes</taxon>
    </lineage>
</organism>